<evidence type="ECO:0000259" key="1">
    <source>
        <dbReference type="Pfam" id="PF18735"/>
    </source>
</evidence>
<gene>
    <name evidence="2" type="ORF">GF068_42740</name>
</gene>
<dbReference type="AlphaFoldDB" id="A0A6N7Q8K7"/>
<reference evidence="2 3" key="1">
    <citation type="submission" date="2019-10" db="EMBL/GenBank/DDBJ databases">
        <title>A soil myxobacterium in the family Polyangiaceae.</title>
        <authorList>
            <person name="Li Y."/>
            <person name="Wang J."/>
        </authorList>
    </citation>
    <scope>NUCLEOTIDE SEQUENCE [LARGE SCALE GENOMIC DNA]</scope>
    <source>
        <strain evidence="2 3">DSM 14734</strain>
    </source>
</reference>
<dbReference type="OrthoDB" id="4111339at2"/>
<feature type="domain" description="RiboL-PSP-HEPN" evidence="1">
    <location>
        <begin position="44"/>
        <end position="201"/>
    </location>
</feature>
<organism evidence="2 3">
    <name type="scientific">Polyangium spumosum</name>
    <dbReference type="NCBI Taxonomy" id="889282"/>
    <lineage>
        <taxon>Bacteria</taxon>
        <taxon>Pseudomonadati</taxon>
        <taxon>Myxococcota</taxon>
        <taxon>Polyangia</taxon>
        <taxon>Polyangiales</taxon>
        <taxon>Polyangiaceae</taxon>
        <taxon>Polyangium</taxon>
    </lineage>
</organism>
<name>A0A6N7Q8K7_9BACT</name>
<comment type="caution">
    <text evidence="2">The sequence shown here is derived from an EMBL/GenBank/DDBJ whole genome shotgun (WGS) entry which is preliminary data.</text>
</comment>
<evidence type="ECO:0000313" key="3">
    <source>
        <dbReference type="Proteomes" id="UP000440224"/>
    </source>
</evidence>
<dbReference type="InterPro" id="IPR041519">
    <property type="entry name" value="HEPN_RiboL-PSP"/>
</dbReference>
<protein>
    <recommendedName>
        <fullName evidence="1">RiboL-PSP-HEPN domain-containing protein</fullName>
    </recommendedName>
</protein>
<proteinExistence type="predicted"/>
<dbReference type="Pfam" id="PF18735">
    <property type="entry name" value="HEPN_RiboL-PSP"/>
    <property type="match status" value="1"/>
</dbReference>
<evidence type="ECO:0000313" key="2">
    <source>
        <dbReference type="EMBL" id="MRG98584.1"/>
    </source>
</evidence>
<sequence length="228" mass="25914">MATALRNFIEELDLAIERRREAVTMVIRTVQEVEHTIYLSTCTSMAIPMLYAQWEGCVKECFEMYIEHVSKCGAKQADMHPHMLAFAWSGQFQRLSGKGGVEGRVSFVRRILDGLSNHIIMRSDEKRINTKSNLNFDVFAELCTLLCLRCEHLTDRKRALDALVNRRNSIAHGGRSSPHTVDDVMRDAELVRELMDRVGDLVREAAEHRAYLATSLVCSEEAISQLLS</sequence>
<dbReference type="Proteomes" id="UP000440224">
    <property type="component" value="Unassembled WGS sequence"/>
</dbReference>
<dbReference type="RefSeq" id="WP_153825351.1">
    <property type="nucleotide sequence ID" value="NZ_WJIE01000040.1"/>
</dbReference>
<keyword evidence="3" id="KW-1185">Reference proteome</keyword>
<dbReference type="EMBL" id="WJIE01000040">
    <property type="protein sequence ID" value="MRG98584.1"/>
    <property type="molecule type" value="Genomic_DNA"/>
</dbReference>
<accession>A0A6N7Q8K7</accession>